<proteinExistence type="predicted"/>
<gene>
    <name evidence="1" type="ORF">AQUCO_02500376v1</name>
</gene>
<evidence type="ECO:0000313" key="1">
    <source>
        <dbReference type="EMBL" id="PIA40632.1"/>
    </source>
</evidence>
<dbReference type="AlphaFoldDB" id="A0A2G5DAY9"/>
<accession>A0A2G5DAY9</accession>
<dbReference type="InParanoid" id="A0A2G5DAY9"/>
<name>A0A2G5DAY9_AQUCA</name>
<sequence length="119" mass="14036">MYPLKLSGVLTSRLRRQGNYSLLFNNNRRINAELIDMPSFILKLKAKQITFLNAFGRMERKLHLLPLKRDKQTRGVHFIGSHMEKKCSRSIFKKKTTTNKDKNNKNKIKNRLNIALRTH</sequence>
<dbReference type="Proteomes" id="UP000230069">
    <property type="component" value="Unassembled WGS sequence"/>
</dbReference>
<keyword evidence="2" id="KW-1185">Reference proteome</keyword>
<protein>
    <submittedName>
        <fullName evidence="1">Uncharacterized protein</fullName>
    </submittedName>
</protein>
<organism evidence="1 2">
    <name type="scientific">Aquilegia coerulea</name>
    <name type="common">Rocky mountain columbine</name>
    <dbReference type="NCBI Taxonomy" id="218851"/>
    <lineage>
        <taxon>Eukaryota</taxon>
        <taxon>Viridiplantae</taxon>
        <taxon>Streptophyta</taxon>
        <taxon>Embryophyta</taxon>
        <taxon>Tracheophyta</taxon>
        <taxon>Spermatophyta</taxon>
        <taxon>Magnoliopsida</taxon>
        <taxon>Ranunculales</taxon>
        <taxon>Ranunculaceae</taxon>
        <taxon>Thalictroideae</taxon>
        <taxon>Aquilegia</taxon>
    </lineage>
</organism>
<dbReference type="EMBL" id="KZ305042">
    <property type="protein sequence ID" value="PIA40632.1"/>
    <property type="molecule type" value="Genomic_DNA"/>
</dbReference>
<reference evidence="1 2" key="1">
    <citation type="submission" date="2017-09" db="EMBL/GenBank/DDBJ databases">
        <title>WGS assembly of Aquilegia coerulea Goldsmith.</title>
        <authorList>
            <person name="Hodges S."/>
            <person name="Kramer E."/>
            <person name="Nordborg M."/>
            <person name="Tomkins J."/>
            <person name="Borevitz J."/>
            <person name="Derieg N."/>
            <person name="Yan J."/>
            <person name="Mihaltcheva S."/>
            <person name="Hayes R.D."/>
            <person name="Rokhsar D."/>
        </authorList>
    </citation>
    <scope>NUCLEOTIDE SEQUENCE [LARGE SCALE GENOMIC DNA]</scope>
    <source>
        <strain evidence="2">cv. Goldsmith</strain>
    </source>
</reference>
<evidence type="ECO:0000313" key="2">
    <source>
        <dbReference type="Proteomes" id="UP000230069"/>
    </source>
</evidence>